<dbReference type="Pfam" id="PF11258">
    <property type="entry name" value="DUF3048"/>
    <property type="match status" value="1"/>
</dbReference>
<dbReference type="STRING" id="229920.ADM99_05650"/>
<evidence type="ECO:0008006" key="5">
    <source>
        <dbReference type="Google" id="ProtNLM"/>
    </source>
</evidence>
<dbReference type="InterPro" id="IPR023158">
    <property type="entry name" value="YerB-like_sf"/>
</dbReference>
<comment type="caution">
    <text evidence="3">The sequence shown here is derived from an EMBL/GenBank/DDBJ whole genome shotgun (WGS) entry which is preliminary data.</text>
</comment>
<gene>
    <name evidence="3" type="ORF">ADM99_05650</name>
</gene>
<dbReference type="EMBL" id="LGCK01000007">
    <property type="protein sequence ID" value="KPL72594.1"/>
    <property type="molecule type" value="Genomic_DNA"/>
</dbReference>
<name>A0A0N8GLI5_9CHLR</name>
<protein>
    <recommendedName>
        <fullName evidence="5">DUF3048 domain-containing protein</fullName>
    </recommendedName>
</protein>
<sequence>MVKVSNFPPSGRPQFGLSLADLVFEHYIGEGMNRFSAIYYGSKPEKVGPVRSARLADVQLASMYQTIFAFASADTRVRNNLIAQLDGLAVTVKESTCPALCDTGEHTVNSVFANISKFDEYAKLKKINNYRQIVTGMVFDSKPSESENDTGNSVLIRYNDLNLSQWIYDANQRKYQRWTETDIPENPVKLVPLMDKLTGKQVAFDNVVLLYARYNEYNPTLHNIELWANKEARRAVFFRDGRMITGYWQSQANDRPMVFFDDYNHAIPLKPGNTWFVILGLASTLDQSEPGKWNVQFAIP</sequence>
<accession>A0A0N8GLI5</accession>
<feature type="domain" description="DUF3048" evidence="2">
    <location>
        <begin position="156"/>
        <end position="275"/>
    </location>
</feature>
<evidence type="ECO:0000313" key="4">
    <source>
        <dbReference type="Proteomes" id="UP000050430"/>
    </source>
</evidence>
<dbReference type="Pfam" id="PF17479">
    <property type="entry name" value="DUF3048_C"/>
    <property type="match status" value="1"/>
</dbReference>
<evidence type="ECO:0000259" key="2">
    <source>
        <dbReference type="Pfam" id="PF17479"/>
    </source>
</evidence>
<dbReference type="Gene3D" id="3.50.90.10">
    <property type="entry name" value="YerB-like"/>
    <property type="match status" value="1"/>
</dbReference>
<feature type="domain" description="DUF3048" evidence="1">
    <location>
        <begin position="1"/>
        <end position="122"/>
    </location>
</feature>
<proteinExistence type="predicted"/>
<dbReference type="InterPro" id="IPR035328">
    <property type="entry name" value="DUF3048_C"/>
</dbReference>
<dbReference type="InterPro" id="IPR021416">
    <property type="entry name" value="DUF3048_N"/>
</dbReference>
<organism evidence="3 4">
    <name type="scientific">Leptolinea tardivitalis</name>
    <dbReference type="NCBI Taxonomy" id="229920"/>
    <lineage>
        <taxon>Bacteria</taxon>
        <taxon>Bacillati</taxon>
        <taxon>Chloroflexota</taxon>
        <taxon>Anaerolineae</taxon>
        <taxon>Anaerolineales</taxon>
        <taxon>Anaerolineaceae</taxon>
        <taxon>Leptolinea</taxon>
    </lineage>
</organism>
<dbReference type="AlphaFoldDB" id="A0A0N8GLI5"/>
<evidence type="ECO:0000313" key="3">
    <source>
        <dbReference type="EMBL" id="KPL72594.1"/>
    </source>
</evidence>
<dbReference type="PATRIC" id="fig|229920.5.peg.1100"/>
<dbReference type="Proteomes" id="UP000050430">
    <property type="component" value="Unassembled WGS sequence"/>
</dbReference>
<reference evidence="3 4" key="1">
    <citation type="submission" date="2015-07" db="EMBL/GenBank/DDBJ databases">
        <title>Genome sequence of Leptolinea tardivitalis DSM 16556.</title>
        <authorList>
            <person name="Hemp J."/>
            <person name="Ward L.M."/>
            <person name="Pace L.A."/>
            <person name="Fischer W.W."/>
        </authorList>
    </citation>
    <scope>NUCLEOTIDE SEQUENCE [LARGE SCALE GENOMIC DNA]</scope>
    <source>
        <strain evidence="3 4">YMTK-2</strain>
    </source>
</reference>
<keyword evidence="4" id="KW-1185">Reference proteome</keyword>
<dbReference type="SUPFAM" id="SSF159774">
    <property type="entry name" value="YerB-like"/>
    <property type="match status" value="1"/>
</dbReference>
<evidence type="ECO:0000259" key="1">
    <source>
        <dbReference type="Pfam" id="PF11258"/>
    </source>
</evidence>